<gene>
    <name evidence="2" type="ORF">EUTSA_v10015318mg</name>
</gene>
<proteinExistence type="predicted"/>
<evidence type="ECO:0000313" key="3">
    <source>
        <dbReference type="Proteomes" id="UP000030689"/>
    </source>
</evidence>
<dbReference type="KEGG" id="eus:EUTSA_v10015318mg"/>
<sequence length="82" mass="9177">MNSPHEKAVQEILYGHRCAMRLKLRLDDPMADYGSVSSYDLAKSIVQCFSNAISVLSDQPKSEEDQSSDLSSRDSSERILIL</sequence>
<protein>
    <submittedName>
        <fullName evidence="2">Uncharacterized protein</fullName>
    </submittedName>
</protein>
<dbReference type="Gramene" id="ESQ42216">
    <property type="protein sequence ID" value="ESQ42216"/>
    <property type="gene ID" value="EUTSA_v10015318mg"/>
</dbReference>
<accession>V4N900</accession>
<reference evidence="2 3" key="1">
    <citation type="journal article" date="2013" name="Front. Plant Sci.">
        <title>The Reference Genome of the Halophytic Plant Eutrema salsugineum.</title>
        <authorList>
            <person name="Yang R."/>
            <person name="Jarvis D.E."/>
            <person name="Chen H."/>
            <person name="Beilstein M.A."/>
            <person name="Grimwood J."/>
            <person name="Jenkins J."/>
            <person name="Shu S."/>
            <person name="Prochnik S."/>
            <person name="Xin M."/>
            <person name="Ma C."/>
            <person name="Schmutz J."/>
            <person name="Wing R.A."/>
            <person name="Mitchell-Olds T."/>
            <person name="Schumaker K.S."/>
            <person name="Wang X."/>
        </authorList>
    </citation>
    <scope>NUCLEOTIDE SEQUENCE [LARGE SCALE GENOMIC DNA]</scope>
</reference>
<dbReference type="EMBL" id="KI517464">
    <property type="protein sequence ID" value="ESQ42216.1"/>
    <property type="molecule type" value="Genomic_DNA"/>
</dbReference>
<dbReference type="AlphaFoldDB" id="V4N900"/>
<feature type="compositionally biased region" description="Basic and acidic residues" evidence="1">
    <location>
        <begin position="71"/>
        <end position="82"/>
    </location>
</feature>
<feature type="region of interest" description="Disordered" evidence="1">
    <location>
        <begin position="59"/>
        <end position="82"/>
    </location>
</feature>
<keyword evidence="3" id="KW-1185">Reference proteome</keyword>
<dbReference type="STRING" id="72664.V4N900"/>
<dbReference type="Proteomes" id="UP000030689">
    <property type="component" value="Unassembled WGS sequence"/>
</dbReference>
<evidence type="ECO:0000313" key="2">
    <source>
        <dbReference type="EMBL" id="ESQ42216.1"/>
    </source>
</evidence>
<evidence type="ECO:0000256" key="1">
    <source>
        <dbReference type="SAM" id="MobiDB-lite"/>
    </source>
</evidence>
<name>V4N900_EUTSA</name>
<organism evidence="2 3">
    <name type="scientific">Eutrema salsugineum</name>
    <name type="common">Saltwater cress</name>
    <name type="synonym">Sisymbrium salsugineum</name>
    <dbReference type="NCBI Taxonomy" id="72664"/>
    <lineage>
        <taxon>Eukaryota</taxon>
        <taxon>Viridiplantae</taxon>
        <taxon>Streptophyta</taxon>
        <taxon>Embryophyta</taxon>
        <taxon>Tracheophyta</taxon>
        <taxon>Spermatophyta</taxon>
        <taxon>Magnoliopsida</taxon>
        <taxon>eudicotyledons</taxon>
        <taxon>Gunneridae</taxon>
        <taxon>Pentapetalae</taxon>
        <taxon>rosids</taxon>
        <taxon>malvids</taxon>
        <taxon>Brassicales</taxon>
        <taxon>Brassicaceae</taxon>
        <taxon>Eutremeae</taxon>
        <taxon>Eutrema</taxon>
    </lineage>
</organism>